<evidence type="ECO:0000313" key="2">
    <source>
        <dbReference type="Proteomes" id="UP000680706"/>
    </source>
</evidence>
<reference evidence="1 2" key="1">
    <citation type="journal article" date="2021" name="Angew. Chem. Int. Ed. Engl.">
        <title>A novel family of nonribosomal peptides modulate collective behavior in Pseudovibrio bacteria isolated from marine sponges.</title>
        <authorList>
            <person name="Ioca L.P."/>
            <person name="Dai Y."/>
            <person name="Kunakom S."/>
            <person name="Diaz-Espinosa J."/>
            <person name="Krunic A."/>
            <person name="Crnkovic C.M."/>
            <person name="Orjala J."/>
            <person name="Sanchez L.M."/>
            <person name="Ferreira A.G."/>
            <person name="Berlinck R.G.S."/>
            <person name="Eustaquio A.S."/>
        </authorList>
    </citation>
    <scope>NUCLEOTIDE SEQUENCE [LARGE SCALE GENOMIC DNA]</scope>
    <source>
        <strain evidence="1 2">Ab134</strain>
    </source>
</reference>
<evidence type="ECO:0000313" key="1">
    <source>
        <dbReference type="EMBL" id="QUS54601.1"/>
    </source>
</evidence>
<name>A0ABX8ALM0_9HYPH</name>
<organism evidence="1 2">
    <name type="scientific">Pseudovibrio brasiliensis</name>
    <dbReference type="NCBI Taxonomy" id="1898042"/>
    <lineage>
        <taxon>Bacteria</taxon>
        <taxon>Pseudomonadati</taxon>
        <taxon>Pseudomonadota</taxon>
        <taxon>Alphaproteobacteria</taxon>
        <taxon>Hyphomicrobiales</taxon>
        <taxon>Stappiaceae</taxon>
        <taxon>Pseudovibrio</taxon>
    </lineage>
</organism>
<dbReference type="Proteomes" id="UP000680706">
    <property type="component" value="Chromosome"/>
</dbReference>
<dbReference type="RefSeq" id="WP_075701700.1">
    <property type="nucleotide sequence ID" value="NZ_CP074126.1"/>
</dbReference>
<sequence length="473" mass="53804">MTEDTILEQTDHDANYERKVQSLSFLVPARRYDVNFDVTAQKAWPAILESALQLISKLEKLAPEELQAFYGLDAPEREGLIKEVLETGLIEFDTEGLLVATPLLVELRRNNQSMEMEEIVNYQQTMVVDNLTNSIQPRADDRPVRGLPELTLDGEEHAYEPDSLFVSQFDRFKQCSNNSKLRPFNTKLYRVNHCEYSQLTSIPISLDIYAHYDRPGGLRLESELSGFSENVSGLITTSGLHGRINSYLNEAKKEPVSLTLSQYATLVDDTVVGRYEVDGLLDLGRLLLDRSKKRTGYGNEQTRMVIGPLFMRENQANLFHWLSRVPNEEKLQRAFWLPSNSSIWGANVGLRDFTTKLDNRLKKHSSWLDVVVPVRDKSERYSYSEKFYSRLPRLIGFPEGKDLTELEILVIPGNEGWAMVQYHAQLSPICGMAGVSVPVGYCTHDKNRVQDIMDILKRQLGTDATKAAPVFGY</sequence>
<accession>A0ABX8ALM0</accession>
<dbReference type="EMBL" id="CP074126">
    <property type="protein sequence ID" value="QUS54601.1"/>
    <property type="molecule type" value="Genomic_DNA"/>
</dbReference>
<keyword evidence="2" id="KW-1185">Reference proteome</keyword>
<proteinExistence type="predicted"/>
<protein>
    <submittedName>
        <fullName evidence="1">Uncharacterized protein</fullName>
    </submittedName>
</protein>
<gene>
    <name evidence="1" type="ORF">KGB56_14520</name>
</gene>